<feature type="signal peptide" evidence="2">
    <location>
        <begin position="1"/>
        <end position="22"/>
    </location>
</feature>
<protein>
    <recommendedName>
        <fullName evidence="3">DUF5067 domain-containing protein</fullName>
    </recommendedName>
</protein>
<gene>
    <name evidence="4" type="ORF">A5821_002129</name>
</gene>
<dbReference type="RefSeq" id="WP_086314549.1">
    <property type="nucleotide sequence ID" value="NZ_CP147244.1"/>
</dbReference>
<dbReference type="EMBL" id="CP147244">
    <property type="protein sequence ID" value="WYK01003.1"/>
    <property type="molecule type" value="Genomic_DNA"/>
</dbReference>
<organism evidence="4 5">
    <name type="scientific">Candidatus Enterococcus palustris</name>
    <dbReference type="NCBI Taxonomy" id="1834189"/>
    <lineage>
        <taxon>Bacteria</taxon>
        <taxon>Bacillati</taxon>
        <taxon>Bacillota</taxon>
        <taxon>Bacilli</taxon>
        <taxon>Lactobacillales</taxon>
        <taxon>Enterococcaceae</taxon>
        <taxon>Enterococcus</taxon>
    </lineage>
</organism>
<dbReference type="AlphaFoldDB" id="A0AAQ3W935"/>
<reference evidence="4 5" key="2">
    <citation type="submission" date="2024-03" db="EMBL/GenBank/DDBJ databases">
        <title>The Genome Sequence of Enterococcus sp. DIV0205d.</title>
        <authorList>
            <consortium name="The Broad Institute Genomics Platform"/>
            <consortium name="The Broad Institute Microbial Omics Core"/>
            <consortium name="The Broad Institute Genomic Center for Infectious Diseases"/>
            <person name="Earl A."/>
            <person name="Manson A."/>
            <person name="Gilmore M."/>
            <person name="Schwartman J."/>
            <person name="Shea T."/>
            <person name="Abouelleil A."/>
            <person name="Cao P."/>
            <person name="Chapman S."/>
            <person name="Cusick C."/>
            <person name="Young S."/>
            <person name="Neafsey D."/>
            <person name="Nusbaum C."/>
            <person name="Birren B."/>
        </authorList>
    </citation>
    <scope>NUCLEOTIDE SEQUENCE [LARGE SCALE GENOMIC DNA]</scope>
    <source>
        <strain evidence="4 5">7F3_DIV0205</strain>
    </source>
</reference>
<evidence type="ECO:0000259" key="3">
    <source>
        <dbReference type="Pfam" id="PF16729"/>
    </source>
</evidence>
<accession>A0AAQ3W935</accession>
<keyword evidence="5" id="KW-1185">Reference proteome</keyword>
<dbReference type="InterPro" id="IPR031989">
    <property type="entry name" value="DUF5067"/>
</dbReference>
<keyword evidence="1 2" id="KW-0732">Signal</keyword>
<evidence type="ECO:0000313" key="5">
    <source>
        <dbReference type="Proteomes" id="UP000194948"/>
    </source>
</evidence>
<evidence type="ECO:0000256" key="1">
    <source>
        <dbReference type="ARBA" id="ARBA00022729"/>
    </source>
</evidence>
<dbReference type="PROSITE" id="PS51257">
    <property type="entry name" value="PROKAR_LIPOPROTEIN"/>
    <property type="match status" value="1"/>
</dbReference>
<dbReference type="Gene3D" id="2.60.40.1240">
    <property type="match status" value="1"/>
</dbReference>
<feature type="domain" description="DUF5067" evidence="3">
    <location>
        <begin position="189"/>
        <end position="310"/>
    </location>
</feature>
<evidence type="ECO:0000313" key="4">
    <source>
        <dbReference type="EMBL" id="WYK01003.1"/>
    </source>
</evidence>
<name>A0AAQ3W935_9ENTE</name>
<dbReference type="InterPro" id="IPR029050">
    <property type="entry name" value="Immunoprotect_excell_Ig-like"/>
</dbReference>
<dbReference type="Proteomes" id="UP000194948">
    <property type="component" value="Chromosome"/>
</dbReference>
<reference evidence="5" key="1">
    <citation type="submission" date="2017-05" db="EMBL/GenBank/DDBJ databases">
        <title>The Genome Sequence of EEnterococcus faecalis 9F2_4866.</title>
        <authorList>
            <consortium name="The Broad Institute Genomics Platform"/>
            <consortium name="The Broad Institute Genomic Center for Infectious Diseases"/>
            <person name="Earl A."/>
            <person name="Manson A."/>
            <person name="Schwartman J."/>
            <person name="Gilmore M."/>
            <person name="Abouelleil A."/>
            <person name="Cao P."/>
            <person name="Chapman S."/>
            <person name="Cusick C."/>
            <person name="Shea T."/>
            <person name="Young S."/>
            <person name="Neafsey D."/>
            <person name="Nusbaum C."/>
            <person name="Birren B."/>
        </authorList>
    </citation>
    <scope>NUCLEOTIDE SEQUENCE [LARGE SCALE GENOMIC DNA]</scope>
    <source>
        <strain evidence="5">7F3_DIV0205</strain>
    </source>
</reference>
<evidence type="ECO:0000256" key="2">
    <source>
        <dbReference type="SAM" id="SignalP"/>
    </source>
</evidence>
<feature type="chain" id="PRO_5043028205" description="DUF5067 domain-containing protein" evidence="2">
    <location>
        <begin position="23"/>
        <end position="325"/>
    </location>
</feature>
<dbReference type="Pfam" id="PF16729">
    <property type="entry name" value="DUF5067"/>
    <property type="match status" value="1"/>
</dbReference>
<proteinExistence type="predicted"/>
<sequence length="325" mass="37364">MKRTYRKIFMICFFMILLTGCSKNLSKEATTFSGQGVTYEINLPSSWKTDEAGKEAYNRQAVYGGEDTKSNSHVFILTYLKSEVNRQDFAKKTRVELQKRYNYKELSGVYMQEYQINKQPAVKYTLNTKFKDKDVWAHFYYVETSHGFVEMIFYSANDGDYKERSKIIDASVETLVEKDAKAGDSLTTEQTEDSEGGDEIKIENENMSILIDGVMKLPDGDKNSLLVIRYRFTNKKEEAMIPEENQKLITATQAEQVLTKGNLSKENPELDVKELIKKGAEPVEKDQMVEAAFVYELANDDKRVVLNFSKEEFKDHPAQPIDLPE</sequence>